<dbReference type="SUPFAM" id="SSF53474">
    <property type="entry name" value="alpha/beta-Hydrolases"/>
    <property type="match status" value="1"/>
</dbReference>
<protein>
    <submittedName>
        <fullName evidence="2">Alpha/beta hydrolase</fullName>
    </submittedName>
</protein>
<dbReference type="EMBL" id="CP076361">
    <property type="protein sequence ID" value="QWK91269.1"/>
    <property type="molecule type" value="Genomic_DNA"/>
</dbReference>
<gene>
    <name evidence="2" type="ORF">KM031_05090</name>
</gene>
<dbReference type="InterPro" id="IPR022742">
    <property type="entry name" value="Hydrolase_4"/>
</dbReference>
<evidence type="ECO:0000313" key="3">
    <source>
        <dbReference type="Proteomes" id="UP000679352"/>
    </source>
</evidence>
<keyword evidence="2" id="KW-0378">Hydrolase</keyword>
<dbReference type="AlphaFoldDB" id="A0A975P7H5"/>
<reference evidence="2" key="1">
    <citation type="submission" date="2021-06" db="EMBL/GenBank/DDBJ databases">
        <title>Direct submission.</title>
        <authorList>
            <person name="Lee C.-S."/>
            <person name="Jin L."/>
        </authorList>
    </citation>
    <scope>NUCLEOTIDE SEQUENCE</scope>
    <source>
        <strain evidence="2">Con5</strain>
    </source>
</reference>
<dbReference type="InterPro" id="IPR051044">
    <property type="entry name" value="MAG_DAG_Lipase"/>
</dbReference>
<accession>A0A975P7H5</accession>
<feature type="domain" description="Serine aminopeptidase S33" evidence="1">
    <location>
        <begin position="40"/>
        <end position="293"/>
    </location>
</feature>
<dbReference type="GO" id="GO:0016787">
    <property type="term" value="F:hydrolase activity"/>
    <property type="evidence" value="ECO:0007669"/>
    <property type="project" value="UniProtKB-KW"/>
</dbReference>
<keyword evidence="3" id="KW-1185">Reference proteome</keyword>
<organism evidence="2 3">
    <name type="scientific">Gemmobacter fulvus</name>
    <dbReference type="NCBI Taxonomy" id="2840474"/>
    <lineage>
        <taxon>Bacteria</taxon>
        <taxon>Pseudomonadati</taxon>
        <taxon>Pseudomonadota</taxon>
        <taxon>Alphaproteobacteria</taxon>
        <taxon>Rhodobacterales</taxon>
        <taxon>Paracoccaceae</taxon>
        <taxon>Gemmobacter</taxon>
    </lineage>
</organism>
<dbReference type="InterPro" id="IPR029058">
    <property type="entry name" value="AB_hydrolase_fold"/>
</dbReference>
<evidence type="ECO:0000259" key="1">
    <source>
        <dbReference type="Pfam" id="PF12146"/>
    </source>
</evidence>
<dbReference type="Pfam" id="PF12146">
    <property type="entry name" value="Hydrolase_4"/>
    <property type="match status" value="1"/>
</dbReference>
<dbReference type="RefSeq" id="WP_215503461.1">
    <property type="nucleotide sequence ID" value="NZ_CP076361.1"/>
</dbReference>
<dbReference type="Gene3D" id="3.40.50.1820">
    <property type="entry name" value="alpha/beta hydrolase"/>
    <property type="match status" value="1"/>
</dbReference>
<evidence type="ECO:0000313" key="2">
    <source>
        <dbReference type="EMBL" id="QWK91269.1"/>
    </source>
</evidence>
<dbReference type="KEGG" id="gfu:KM031_05090"/>
<proteinExistence type="predicted"/>
<sequence length="312" mass="34364">MQSAPLFAEIARGPEGGSAFWITARDGLRLRAGHWPPPGAARGTVLLLPGRSEYIEKYGPTAAALGAQGWHLLVIDWRGQGLSDRLHPDPLRGHVADFRDYQQDVQALLALARNLDLPEPLHLISHSMGGCIALRALHEGLPVRSAVFSAPMWGIQLLPTLQPLAATVSRLAHDRGLGHRLTPTTSRQSYISHVSFRRNLLTRDAEMFQWLRQHVTAHPELALGGPSLSWLHAALSECKALAMLASPALPAVTALGTRERIICPRSIRRRMASWPGGRLDLYLRAEHEVIMETAPHRDRFHHSAAALFEAHA</sequence>
<dbReference type="PANTHER" id="PTHR11614">
    <property type="entry name" value="PHOSPHOLIPASE-RELATED"/>
    <property type="match status" value="1"/>
</dbReference>
<name>A0A975P7H5_9RHOB</name>
<dbReference type="Proteomes" id="UP000679352">
    <property type="component" value="Chromosome"/>
</dbReference>